<gene>
    <name evidence="3" type="ORF">LuPra_02780</name>
</gene>
<dbReference type="RefSeq" id="WP_110171300.1">
    <property type="nucleotide sequence ID" value="NZ_CP015136.1"/>
</dbReference>
<evidence type="ECO:0000256" key="1">
    <source>
        <dbReference type="ARBA" id="ARBA00022649"/>
    </source>
</evidence>
<sequence length="99" mass="11907">MTRRFIVRPLAEGDLEDAARWYDDERSGLTYRFLNDVDRMFARIRERPLQFPSVLGDVRRALLHTFPYAVYFLASEEMVVVLAVLHLRRNPQVWRRRAR</sequence>
<feature type="transmembrane region" description="Helical" evidence="2">
    <location>
        <begin position="68"/>
        <end position="87"/>
    </location>
</feature>
<organism evidence="3 4">
    <name type="scientific">Luteitalea pratensis</name>
    <dbReference type="NCBI Taxonomy" id="1855912"/>
    <lineage>
        <taxon>Bacteria</taxon>
        <taxon>Pseudomonadati</taxon>
        <taxon>Acidobacteriota</taxon>
        <taxon>Vicinamibacteria</taxon>
        <taxon>Vicinamibacterales</taxon>
        <taxon>Vicinamibacteraceae</taxon>
        <taxon>Luteitalea</taxon>
    </lineage>
</organism>
<keyword evidence="2" id="KW-0472">Membrane</keyword>
<dbReference type="Gene3D" id="3.30.2310.20">
    <property type="entry name" value="RelE-like"/>
    <property type="match status" value="1"/>
</dbReference>
<dbReference type="Proteomes" id="UP000076079">
    <property type="component" value="Chromosome"/>
</dbReference>
<keyword evidence="4" id="KW-1185">Reference proteome</keyword>
<proteinExistence type="predicted"/>
<reference evidence="4" key="2">
    <citation type="submission" date="2016-04" db="EMBL/GenBank/DDBJ databases">
        <title>First Complete Genome Sequence of a Subdivision 6 Acidobacterium.</title>
        <authorList>
            <person name="Huang S."/>
            <person name="Vieira S."/>
            <person name="Bunk B."/>
            <person name="Riedel T."/>
            <person name="Sproeer C."/>
            <person name="Overmann J."/>
        </authorList>
    </citation>
    <scope>NUCLEOTIDE SEQUENCE [LARGE SCALE GENOMIC DNA]</scope>
    <source>
        <strain evidence="4">DSM 100886 HEG_-6_39</strain>
    </source>
</reference>
<keyword evidence="2" id="KW-0812">Transmembrane</keyword>
<dbReference type="Pfam" id="PF05016">
    <property type="entry name" value="ParE_toxin"/>
    <property type="match status" value="1"/>
</dbReference>
<keyword evidence="1" id="KW-1277">Toxin-antitoxin system</keyword>
<keyword evidence="2" id="KW-1133">Transmembrane helix</keyword>
<protein>
    <recommendedName>
        <fullName evidence="5">Plasmid stabilization system protein</fullName>
    </recommendedName>
</protein>
<name>A0A143PM42_LUTPR</name>
<accession>A0A143PM42</accession>
<dbReference type="STRING" id="1855912.LuPra_02780"/>
<dbReference type="KEGG" id="abac:LuPra_02780"/>
<evidence type="ECO:0000256" key="2">
    <source>
        <dbReference type="SAM" id="Phobius"/>
    </source>
</evidence>
<dbReference type="InterPro" id="IPR007712">
    <property type="entry name" value="RelE/ParE_toxin"/>
</dbReference>
<evidence type="ECO:0000313" key="3">
    <source>
        <dbReference type="EMBL" id="AMY09561.1"/>
    </source>
</evidence>
<dbReference type="OrthoDB" id="9809155at2"/>
<dbReference type="EMBL" id="CP015136">
    <property type="protein sequence ID" value="AMY09561.1"/>
    <property type="molecule type" value="Genomic_DNA"/>
</dbReference>
<evidence type="ECO:0008006" key="5">
    <source>
        <dbReference type="Google" id="ProtNLM"/>
    </source>
</evidence>
<evidence type="ECO:0000313" key="4">
    <source>
        <dbReference type="Proteomes" id="UP000076079"/>
    </source>
</evidence>
<dbReference type="AlphaFoldDB" id="A0A143PM42"/>
<dbReference type="InterPro" id="IPR035093">
    <property type="entry name" value="RelE/ParE_toxin_dom_sf"/>
</dbReference>
<reference evidence="3 4" key="1">
    <citation type="journal article" date="2016" name="Genome Announc.">
        <title>First Complete Genome Sequence of a Subdivision 6 Acidobacterium Strain.</title>
        <authorList>
            <person name="Huang S."/>
            <person name="Vieira S."/>
            <person name="Bunk B."/>
            <person name="Riedel T."/>
            <person name="Sproer C."/>
            <person name="Overmann J."/>
        </authorList>
    </citation>
    <scope>NUCLEOTIDE SEQUENCE [LARGE SCALE GENOMIC DNA]</scope>
    <source>
        <strain evidence="4">DSM 100886 HEG_-6_39</strain>
    </source>
</reference>